<comment type="caution">
    <text evidence="1">The sequence shown here is derived from an EMBL/GenBank/DDBJ whole genome shotgun (WGS) entry which is preliminary data.</text>
</comment>
<proteinExistence type="predicted"/>
<keyword evidence="2" id="KW-1185">Reference proteome</keyword>
<accession>A0A8S4QQB4</accession>
<feature type="non-terminal residue" evidence="1">
    <location>
        <position position="41"/>
    </location>
</feature>
<name>A0A8S4QQB4_9NEOP</name>
<dbReference type="Proteomes" id="UP000838756">
    <property type="component" value="Unassembled WGS sequence"/>
</dbReference>
<dbReference type="OrthoDB" id="7421744at2759"/>
<protein>
    <submittedName>
        <fullName evidence="1">Jg18832 protein</fullName>
    </submittedName>
</protein>
<evidence type="ECO:0000313" key="1">
    <source>
        <dbReference type="EMBL" id="CAH2216013.1"/>
    </source>
</evidence>
<reference evidence="1" key="1">
    <citation type="submission" date="2022-03" db="EMBL/GenBank/DDBJ databases">
        <authorList>
            <person name="Lindestad O."/>
        </authorList>
    </citation>
    <scope>NUCLEOTIDE SEQUENCE</scope>
</reference>
<organism evidence="1 2">
    <name type="scientific">Pararge aegeria aegeria</name>
    <dbReference type="NCBI Taxonomy" id="348720"/>
    <lineage>
        <taxon>Eukaryota</taxon>
        <taxon>Metazoa</taxon>
        <taxon>Ecdysozoa</taxon>
        <taxon>Arthropoda</taxon>
        <taxon>Hexapoda</taxon>
        <taxon>Insecta</taxon>
        <taxon>Pterygota</taxon>
        <taxon>Neoptera</taxon>
        <taxon>Endopterygota</taxon>
        <taxon>Lepidoptera</taxon>
        <taxon>Glossata</taxon>
        <taxon>Ditrysia</taxon>
        <taxon>Papilionoidea</taxon>
        <taxon>Nymphalidae</taxon>
        <taxon>Satyrinae</taxon>
        <taxon>Satyrini</taxon>
        <taxon>Parargina</taxon>
        <taxon>Pararge</taxon>
    </lineage>
</organism>
<dbReference type="AlphaFoldDB" id="A0A8S4QQB4"/>
<sequence length="41" mass="5034">MFTWRWRLPLRKRAWNEPGVSMVCWRDSTEWGALTELCLNH</sequence>
<evidence type="ECO:0000313" key="2">
    <source>
        <dbReference type="Proteomes" id="UP000838756"/>
    </source>
</evidence>
<dbReference type="EMBL" id="CAKXAJ010013687">
    <property type="protein sequence ID" value="CAH2216013.1"/>
    <property type="molecule type" value="Genomic_DNA"/>
</dbReference>
<gene>
    <name evidence="1" type="primary">jg18832</name>
    <name evidence="1" type="ORF">PAEG_LOCUS4091</name>
</gene>